<dbReference type="GO" id="GO:0051117">
    <property type="term" value="F:ATPase binding"/>
    <property type="evidence" value="ECO:0007669"/>
    <property type="project" value="TreeGrafter"/>
</dbReference>
<comment type="similarity">
    <text evidence="1 2">Belongs to the peptidase S14 family.</text>
</comment>
<protein>
    <recommendedName>
        <fullName evidence="2">ATP-dependent Clp protease proteolytic subunit</fullName>
    </recommendedName>
</protein>
<dbReference type="GO" id="GO:0006515">
    <property type="term" value="P:protein quality control for misfolded or incompletely synthesized proteins"/>
    <property type="evidence" value="ECO:0007669"/>
    <property type="project" value="TreeGrafter"/>
</dbReference>
<dbReference type="RefSeq" id="XP_022759313.1">
    <property type="nucleotide sequence ID" value="XM_022903578.1"/>
</dbReference>
<keyword evidence="3" id="KW-1185">Reference proteome</keyword>
<dbReference type="GO" id="GO:0004176">
    <property type="term" value="F:ATP-dependent peptidase activity"/>
    <property type="evidence" value="ECO:0007669"/>
    <property type="project" value="InterPro"/>
</dbReference>
<reference evidence="4" key="1">
    <citation type="submission" date="2025-08" db="UniProtKB">
        <authorList>
            <consortium name="RefSeq"/>
        </authorList>
    </citation>
    <scope>IDENTIFICATION</scope>
    <source>
        <tissue evidence="4">Fruit stalk</tissue>
    </source>
</reference>
<dbReference type="GO" id="GO:0009368">
    <property type="term" value="C:endopeptidase Clp complex"/>
    <property type="evidence" value="ECO:0007669"/>
    <property type="project" value="TreeGrafter"/>
</dbReference>
<evidence type="ECO:0000256" key="1">
    <source>
        <dbReference type="ARBA" id="ARBA00007039"/>
    </source>
</evidence>
<dbReference type="SUPFAM" id="SSF52096">
    <property type="entry name" value="ClpP/crotonase"/>
    <property type="match status" value="1"/>
</dbReference>
<dbReference type="PANTHER" id="PTHR10381:SF46">
    <property type="entry name" value="ATP-DEPENDENT CLP PROTEASE PROTEOLYTIC SUBUNIT-RELATED PROTEIN 2, CHLOROPLASTIC"/>
    <property type="match status" value="1"/>
</dbReference>
<dbReference type="OrthoDB" id="2017408at2759"/>
<sequence>MATSLKTNLHQPSLCCGTKLYFGLKLQSACFFATRRPNLSADFYGRVNKSLQRGTRNCKPTRSRVRMMSIGTPKVPYSLPGEGTGQWVDIWNVIYQQRIIFIGRRIDEEFGNQILAIMLYLDIIDDNKRLYFYINGPGGDFSPSLAIYDTMQSLKSPVGTHCVGCAYSLAGFLLAAGDKGYRFANPLSRIALQSPAGAARGEVDDILNEANKLLITELAKNTGQSVEKINKDLSRVKLFSAQEALEYGLIDRIASPTHFKADAPHKDAGTGLVVSQKVLYLNALKLMILMTFSERANFINVQAILCEDSVSNT</sequence>
<dbReference type="PANTHER" id="PTHR10381">
    <property type="entry name" value="ATP-DEPENDENT CLP PROTEASE PROTEOLYTIC SUBUNIT"/>
    <property type="match status" value="1"/>
</dbReference>
<dbReference type="GeneID" id="111305782"/>
<dbReference type="KEGG" id="dzi:111305782"/>
<evidence type="ECO:0000256" key="2">
    <source>
        <dbReference type="RuleBase" id="RU003567"/>
    </source>
</evidence>
<gene>
    <name evidence="4" type="primary">LOC111305782</name>
</gene>
<dbReference type="PRINTS" id="PR00127">
    <property type="entry name" value="CLPPROTEASEP"/>
</dbReference>
<dbReference type="Gene3D" id="3.90.226.10">
    <property type="entry name" value="2-enoyl-CoA Hydratase, Chain A, domain 1"/>
    <property type="match status" value="1"/>
</dbReference>
<evidence type="ECO:0000313" key="4">
    <source>
        <dbReference type="RefSeq" id="XP_022759313.1"/>
    </source>
</evidence>
<dbReference type="GO" id="GO:0004252">
    <property type="term" value="F:serine-type endopeptidase activity"/>
    <property type="evidence" value="ECO:0007669"/>
    <property type="project" value="InterPro"/>
</dbReference>
<proteinExistence type="inferred from homology"/>
<dbReference type="CDD" id="cd07017">
    <property type="entry name" value="S14_ClpP_2"/>
    <property type="match status" value="1"/>
</dbReference>
<accession>A0A6P6A2U2</accession>
<evidence type="ECO:0000313" key="3">
    <source>
        <dbReference type="Proteomes" id="UP000515121"/>
    </source>
</evidence>
<dbReference type="AlphaFoldDB" id="A0A6P6A2U2"/>
<dbReference type="GO" id="GO:0009532">
    <property type="term" value="C:plastid stroma"/>
    <property type="evidence" value="ECO:0007669"/>
    <property type="project" value="UniProtKB-ARBA"/>
</dbReference>
<organism evidence="3 4">
    <name type="scientific">Durio zibethinus</name>
    <name type="common">Durian</name>
    <dbReference type="NCBI Taxonomy" id="66656"/>
    <lineage>
        <taxon>Eukaryota</taxon>
        <taxon>Viridiplantae</taxon>
        <taxon>Streptophyta</taxon>
        <taxon>Embryophyta</taxon>
        <taxon>Tracheophyta</taxon>
        <taxon>Spermatophyta</taxon>
        <taxon>Magnoliopsida</taxon>
        <taxon>eudicotyledons</taxon>
        <taxon>Gunneridae</taxon>
        <taxon>Pentapetalae</taxon>
        <taxon>rosids</taxon>
        <taxon>malvids</taxon>
        <taxon>Malvales</taxon>
        <taxon>Malvaceae</taxon>
        <taxon>Helicteroideae</taxon>
        <taxon>Durio</taxon>
    </lineage>
</organism>
<dbReference type="InterPro" id="IPR001907">
    <property type="entry name" value="ClpP"/>
</dbReference>
<dbReference type="Pfam" id="PF00574">
    <property type="entry name" value="CLP_protease"/>
    <property type="match status" value="1"/>
</dbReference>
<dbReference type="InterPro" id="IPR023562">
    <property type="entry name" value="ClpP/TepA"/>
</dbReference>
<dbReference type="Proteomes" id="UP000515121">
    <property type="component" value="Unplaced"/>
</dbReference>
<dbReference type="InterPro" id="IPR029045">
    <property type="entry name" value="ClpP/crotonase-like_dom_sf"/>
</dbReference>
<name>A0A6P6A2U2_DURZI</name>